<protein>
    <recommendedName>
        <fullName evidence="12">tRNA-dihydrouridine synthase</fullName>
        <ecNumber evidence="12">1.3.1.-</ecNumber>
    </recommendedName>
</protein>
<evidence type="ECO:0000256" key="2">
    <source>
        <dbReference type="ARBA" id="ARBA00002790"/>
    </source>
</evidence>
<comment type="similarity">
    <text evidence="12">Belongs to the dus family.</text>
</comment>
<feature type="binding site" evidence="14">
    <location>
        <begin position="17"/>
        <end position="19"/>
    </location>
    <ligand>
        <name>FMN</name>
        <dbReference type="ChEBI" id="CHEBI:58210"/>
    </ligand>
</feature>
<keyword evidence="4 12" id="KW-0285">Flavoprotein</keyword>
<feature type="binding site" evidence="14">
    <location>
        <begin position="225"/>
        <end position="226"/>
    </location>
    <ligand>
        <name>FMN</name>
        <dbReference type="ChEBI" id="CHEBI:58210"/>
    </ligand>
</feature>
<organism evidence="16 17">
    <name type="scientific">Syntrophomonas wolfei subsp. wolfei (strain DSM 2245B / Goettingen)</name>
    <dbReference type="NCBI Taxonomy" id="335541"/>
    <lineage>
        <taxon>Bacteria</taxon>
        <taxon>Bacillati</taxon>
        <taxon>Bacillota</taxon>
        <taxon>Clostridia</taxon>
        <taxon>Eubacteriales</taxon>
        <taxon>Syntrophomonadaceae</taxon>
        <taxon>Syntrophomonas</taxon>
    </lineage>
</organism>
<dbReference type="STRING" id="335541.Swol_0110"/>
<evidence type="ECO:0000256" key="3">
    <source>
        <dbReference type="ARBA" id="ARBA00022555"/>
    </source>
</evidence>
<dbReference type="InterPro" id="IPR013785">
    <property type="entry name" value="Aldolase_TIM"/>
</dbReference>
<feature type="active site" description="Proton donor" evidence="13">
    <location>
        <position position="101"/>
    </location>
</feature>
<dbReference type="GO" id="GO:0050660">
    <property type="term" value="F:flavin adenine dinucleotide binding"/>
    <property type="evidence" value="ECO:0007669"/>
    <property type="project" value="InterPro"/>
</dbReference>
<dbReference type="EMBL" id="CP000448">
    <property type="protein sequence ID" value="ABI67466.1"/>
    <property type="molecule type" value="Genomic_DNA"/>
</dbReference>
<dbReference type="GO" id="GO:0017150">
    <property type="term" value="F:tRNA dihydrouridine synthase activity"/>
    <property type="evidence" value="ECO:0007669"/>
    <property type="project" value="InterPro"/>
</dbReference>
<comment type="cofactor">
    <cofactor evidence="1 12 14">
        <name>FMN</name>
        <dbReference type="ChEBI" id="CHEBI:58210"/>
    </cofactor>
</comment>
<comment type="catalytic activity">
    <reaction evidence="11">
        <text>a 5,6-dihydrouridine in tRNA + NAD(+) = a uridine in tRNA + NADH + H(+)</text>
        <dbReference type="Rhea" id="RHEA:54452"/>
        <dbReference type="Rhea" id="RHEA-COMP:13339"/>
        <dbReference type="Rhea" id="RHEA-COMP:13887"/>
        <dbReference type="ChEBI" id="CHEBI:15378"/>
        <dbReference type="ChEBI" id="CHEBI:57540"/>
        <dbReference type="ChEBI" id="CHEBI:57945"/>
        <dbReference type="ChEBI" id="CHEBI:65315"/>
        <dbReference type="ChEBI" id="CHEBI:74443"/>
    </reaction>
</comment>
<dbReference type="PROSITE" id="PS01136">
    <property type="entry name" value="UPF0034"/>
    <property type="match status" value="1"/>
</dbReference>
<keyword evidence="6 12" id="KW-0819">tRNA processing</keyword>
<keyword evidence="7" id="KW-0521">NADP</keyword>
<keyword evidence="3" id="KW-0820">tRNA-binding</keyword>
<keyword evidence="9 12" id="KW-0560">Oxidoreductase</keyword>
<evidence type="ECO:0000256" key="5">
    <source>
        <dbReference type="ARBA" id="ARBA00022643"/>
    </source>
</evidence>
<dbReference type="SUPFAM" id="SSF51395">
    <property type="entry name" value="FMN-linked oxidoreductases"/>
    <property type="match status" value="1"/>
</dbReference>
<dbReference type="InterPro" id="IPR035587">
    <property type="entry name" value="DUS-like_FMN-bd"/>
</dbReference>
<comment type="catalytic activity">
    <reaction evidence="10">
        <text>a 5,6-dihydrouridine in tRNA + NADP(+) = a uridine in tRNA + NADPH + H(+)</text>
        <dbReference type="Rhea" id="RHEA:23624"/>
        <dbReference type="Rhea" id="RHEA-COMP:13339"/>
        <dbReference type="Rhea" id="RHEA-COMP:13887"/>
        <dbReference type="ChEBI" id="CHEBI:15378"/>
        <dbReference type="ChEBI" id="CHEBI:57783"/>
        <dbReference type="ChEBI" id="CHEBI:58349"/>
        <dbReference type="ChEBI" id="CHEBI:65315"/>
        <dbReference type="ChEBI" id="CHEBI:74443"/>
    </reaction>
</comment>
<evidence type="ECO:0000313" key="16">
    <source>
        <dbReference type="EMBL" id="ABI67466.1"/>
    </source>
</evidence>
<evidence type="ECO:0000259" key="15">
    <source>
        <dbReference type="Pfam" id="PF01207"/>
    </source>
</evidence>
<feature type="binding site" evidence="14">
    <location>
        <position position="170"/>
    </location>
    <ligand>
        <name>FMN</name>
        <dbReference type="ChEBI" id="CHEBI:58210"/>
    </ligand>
</feature>
<dbReference type="Proteomes" id="UP000001968">
    <property type="component" value="Chromosome"/>
</dbReference>
<evidence type="ECO:0000256" key="14">
    <source>
        <dbReference type="PIRSR" id="PIRSR006621-2"/>
    </source>
</evidence>
<evidence type="ECO:0000256" key="12">
    <source>
        <dbReference type="PIRNR" id="PIRNR006621"/>
    </source>
</evidence>
<evidence type="ECO:0000256" key="6">
    <source>
        <dbReference type="ARBA" id="ARBA00022694"/>
    </source>
</evidence>
<dbReference type="InterPro" id="IPR004652">
    <property type="entry name" value="DusB-like"/>
</dbReference>
<dbReference type="AlphaFoldDB" id="Q0B0N8"/>
<dbReference type="PANTHER" id="PTHR45846:SF1">
    <property type="entry name" value="TRNA-DIHYDROURIDINE(47) SYNTHASE [NAD(P)(+)]-LIKE"/>
    <property type="match status" value="1"/>
</dbReference>
<dbReference type="PANTHER" id="PTHR45846">
    <property type="entry name" value="TRNA-DIHYDROURIDINE(47) SYNTHASE [NAD(P)(+)]-LIKE"/>
    <property type="match status" value="1"/>
</dbReference>
<dbReference type="InterPro" id="IPR001269">
    <property type="entry name" value="DUS_fam"/>
</dbReference>
<gene>
    <name evidence="16" type="ordered locus">Swol_0110</name>
</gene>
<evidence type="ECO:0000256" key="11">
    <source>
        <dbReference type="ARBA" id="ARBA00048802"/>
    </source>
</evidence>
<evidence type="ECO:0000313" key="17">
    <source>
        <dbReference type="Proteomes" id="UP000001968"/>
    </source>
</evidence>
<dbReference type="KEGG" id="swo:Swol_0110"/>
<name>Q0B0N8_SYNWW</name>
<accession>Q0B0N8</accession>
<feature type="binding site" evidence="14">
    <location>
        <position position="71"/>
    </location>
    <ligand>
        <name>FMN</name>
        <dbReference type="ChEBI" id="CHEBI:58210"/>
    </ligand>
</feature>
<dbReference type="Gene3D" id="1.10.1200.80">
    <property type="entry name" value="Putative flavin oxidoreducatase, domain 2"/>
    <property type="match status" value="1"/>
</dbReference>
<keyword evidence="5 12" id="KW-0288">FMN</keyword>
<dbReference type="eggNOG" id="COG0042">
    <property type="taxonomic scope" value="Bacteria"/>
</dbReference>
<evidence type="ECO:0000256" key="4">
    <source>
        <dbReference type="ARBA" id="ARBA00022630"/>
    </source>
</evidence>
<dbReference type="InterPro" id="IPR018517">
    <property type="entry name" value="tRNA_hU_synthase_CS"/>
</dbReference>
<dbReference type="PIRSF" id="PIRSF006621">
    <property type="entry name" value="Dus"/>
    <property type="match status" value="1"/>
</dbReference>
<evidence type="ECO:0000256" key="1">
    <source>
        <dbReference type="ARBA" id="ARBA00001917"/>
    </source>
</evidence>
<proteinExistence type="inferred from homology"/>
<reference evidence="17" key="1">
    <citation type="journal article" date="2010" name="Environ. Microbiol.">
        <title>The genome of Syntrophomonas wolfei: new insights into syntrophic metabolism and biohydrogen production.</title>
        <authorList>
            <person name="Sieber J.R."/>
            <person name="Sims D.R."/>
            <person name="Han C."/>
            <person name="Kim E."/>
            <person name="Lykidis A."/>
            <person name="Lapidus A.L."/>
            <person name="McDonnald E."/>
            <person name="Rohlin L."/>
            <person name="Culley D.E."/>
            <person name="Gunsalus R."/>
            <person name="McInerney M.J."/>
        </authorList>
    </citation>
    <scope>NUCLEOTIDE SEQUENCE [LARGE SCALE GENOMIC DNA]</scope>
    <source>
        <strain evidence="17">DSM 2245B / Goettingen</strain>
    </source>
</reference>
<dbReference type="HOGENOM" id="CLU_013299_0_3_9"/>
<comment type="function">
    <text evidence="2 12">Catalyzes the synthesis of 5,6-dihydrouridine (D), a modified base found in the D-loop of most tRNAs, via the reduction of the C5-C6 double bond in target uridines.</text>
</comment>
<evidence type="ECO:0000256" key="7">
    <source>
        <dbReference type="ARBA" id="ARBA00022857"/>
    </source>
</evidence>
<evidence type="ECO:0000256" key="8">
    <source>
        <dbReference type="ARBA" id="ARBA00022884"/>
    </source>
</evidence>
<dbReference type="InterPro" id="IPR024036">
    <property type="entry name" value="tRNA-dHydroUridine_Synthase_C"/>
</dbReference>
<sequence>MFFIGKQKMENRVCAAPMAGVSDKAYRVLARDFGCGLVCSEMVSDKGLVYGQGRTSKIADSSGEKRPVAVQIFGSEAESMATAARIVEEMGADIIDINMGCPTPKIVKNGEGAALMLDITKSRGIVREVLRVVKVPVTVKMRKGWDENSINCLELAQKLEEEGVAAICLHPRSRQQFFSGSADWNLIKEMKKELKIPVIGNGDIWSADDAQRMIDFTGCDAVMIGRAALGNPFIFRETFELLENNRRIPPPSREERLQTATRHLNLVCQFKSEAVAVREMRKHFAWYIKGLPGATRVRQEINRAASRDELLFALDSLL</sequence>
<keyword evidence="14" id="KW-0547">Nucleotide-binding</keyword>
<dbReference type="CDD" id="cd02801">
    <property type="entry name" value="DUS_like_FMN"/>
    <property type="match status" value="1"/>
</dbReference>
<keyword evidence="17" id="KW-1185">Reference proteome</keyword>
<keyword evidence="8" id="KW-0694">RNA-binding</keyword>
<feature type="binding site" evidence="14">
    <location>
        <position position="140"/>
    </location>
    <ligand>
        <name>FMN</name>
        <dbReference type="ChEBI" id="CHEBI:58210"/>
    </ligand>
</feature>
<feature type="domain" description="DUS-like FMN-binding" evidence="15">
    <location>
        <begin position="15"/>
        <end position="310"/>
    </location>
</feature>
<dbReference type="NCBIfam" id="TIGR00737">
    <property type="entry name" value="nifR3_yhdG"/>
    <property type="match status" value="1"/>
</dbReference>
<dbReference type="GO" id="GO:0000049">
    <property type="term" value="F:tRNA binding"/>
    <property type="evidence" value="ECO:0007669"/>
    <property type="project" value="UniProtKB-KW"/>
</dbReference>
<evidence type="ECO:0000256" key="9">
    <source>
        <dbReference type="ARBA" id="ARBA00023002"/>
    </source>
</evidence>
<dbReference type="Pfam" id="PF01207">
    <property type="entry name" value="Dus"/>
    <property type="match status" value="1"/>
</dbReference>
<evidence type="ECO:0000256" key="13">
    <source>
        <dbReference type="PIRSR" id="PIRSR006621-1"/>
    </source>
</evidence>
<dbReference type="Gene3D" id="3.20.20.70">
    <property type="entry name" value="Aldolase class I"/>
    <property type="match status" value="1"/>
</dbReference>
<dbReference type="EC" id="1.3.1.-" evidence="12"/>
<evidence type="ECO:0000256" key="10">
    <source>
        <dbReference type="ARBA" id="ARBA00048205"/>
    </source>
</evidence>